<dbReference type="SUPFAM" id="SSF118290">
    <property type="entry name" value="WRKY DNA-binding domain"/>
    <property type="match status" value="1"/>
</dbReference>
<keyword evidence="2" id="KW-0805">Transcription regulation</keyword>
<comment type="caution">
    <text evidence="8">The sequence shown here is derived from an EMBL/GenBank/DDBJ whole genome shotgun (WGS) entry which is preliminary data.</text>
</comment>
<dbReference type="Gene3D" id="2.20.25.80">
    <property type="entry name" value="WRKY domain"/>
    <property type="match status" value="1"/>
</dbReference>
<dbReference type="SMART" id="SM00774">
    <property type="entry name" value="WRKY"/>
    <property type="match status" value="1"/>
</dbReference>
<dbReference type="InterPro" id="IPR044810">
    <property type="entry name" value="WRKY_plant"/>
</dbReference>
<gene>
    <name evidence="8" type="ORF">E2562_025190</name>
</gene>
<protein>
    <recommendedName>
        <fullName evidence="7">WRKY domain-containing protein</fullName>
    </recommendedName>
</protein>
<dbReference type="GO" id="GO:0043565">
    <property type="term" value="F:sequence-specific DNA binding"/>
    <property type="evidence" value="ECO:0007669"/>
    <property type="project" value="InterPro"/>
</dbReference>
<organism evidence="8 9">
    <name type="scientific">Oryza meyeriana var. granulata</name>
    <dbReference type="NCBI Taxonomy" id="110450"/>
    <lineage>
        <taxon>Eukaryota</taxon>
        <taxon>Viridiplantae</taxon>
        <taxon>Streptophyta</taxon>
        <taxon>Embryophyta</taxon>
        <taxon>Tracheophyta</taxon>
        <taxon>Spermatophyta</taxon>
        <taxon>Magnoliopsida</taxon>
        <taxon>Liliopsida</taxon>
        <taxon>Poales</taxon>
        <taxon>Poaceae</taxon>
        <taxon>BOP clade</taxon>
        <taxon>Oryzoideae</taxon>
        <taxon>Oryzeae</taxon>
        <taxon>Oryzinae</taxon>
        <taxon>Oryza</taxon>
        <taxon>Oryza meyeriana</taxon>
    </lineage>
</organism>
<dbReference type="InterPro" id="IPR003657">
    <property type="entry name" value="WRKY_dom"/>
</dbReference>
<feature type="domain" description="WRKY" evidence="7">
    <location>
        <begin position="123"/>
        <end position="187"/>
    </location>
</feature>
<reference evidence="8 9" key="1">
    <citation type="submission" date="2019-11" db="EMBL/GenBank/DDBJ databases">
        <title>Whole genome sequence of Oryza granulata.</title>
        <authorList>
            <person name="Li W."/>
        </authorList>
    </citation>
    <scope>NUCLEOTIDE SEQUENCE [LARGE SCALE GENOMIC DNA]</scope>
    <source>
        <strain evidence="9">cv. Menghai</strain>
        <tissue evidence="8">Leaf</tissue>
    </source>
</reference>
<dbReference type="InterPro" id="IPR036576">
    <property type="entry name" value="WRKY_dom_sf"/>
</dbReference>
<dbReference type="Pfam" id="PF03106">
    <property type="entry name" value="WRKY"/>
    <property type="match status" value="1"/>
</dbReference>
<dbReference type="PROSITE" id="PS50811">
    <property type="entry name" value="WRKY"/>
    <property type="match status" value="1"/>
</dbReference>
<accession>A0A6G1E218</accession>
<feature type="region of interest" description="Disordered" evidence="6">
    <location>
        <begin position="73"/>
        <end position="113"/>
    </location>
</feature>
<evidence type="ECO:0000313" key="8">
    <source>
        <dbReference type="EMBL" id="KAF0918606.1"/>
    </source>
</evidence>
<comment type="subcellular location">
    <subcellularLocation>
        <location evidence="1">Nucleus</location>
    </subcellularLocation>
</comment>
<keyword evidence="5" id="KW-0539">Nucleus</keyword>
<proteinExistence type="predicted"/>
<dbReference type="Proteomes" id="UP000479710">
    <property type="component" value="Unassembled WGS sequence"/>
</dbReference>
<dbReference type="PANTHER" id="PTHR31282">
    <property type="entry name" value="WRKY TRANSCRIPTION FACTOR 21-RELATED"/>
    <property type="match status" value="1"/>
</dbReference>
<evidence type="ECO:0000313" key="9">
    <source>
        <dbReference type="Proteomes" id="UP000479710"/>
    </source>
</evidence>
<evidence type="ECO:0000256" key="4">
    <source>
        <dbReference type="ARBA" id="ARBA00023163"/>
    </source>
</evidence>
<evidence type="ECO:0000256" key="2">
    <source>
        <dbReference type="ARBA" id="ARBA00023015"/>
    </source>
</evidence>
<feature type="compositionally biased region" description="Basic residues" evidence="6">
    <location>
        <begin position="99"/>
        <end position="110"/>
    </location>
</feature>
<evidence type="ECO:0000256" key="1">
    <source>
        <dbReference type="ARBA" id="ARBA00004123"/>
    </source>
</evidence>
<evidence type="ECO:0000259" key="7">
    <source>
        <dbReference type="PROSITE" id="PS50811"/>
    </source>
</evidence>
<keyword evidence="3" id="KW-0238">DNA-binding</keyword>
<dbReference type="OrthoDB" id="692077at2759"/>
<sequence length="290" mass="32204">MKEVAQVYELIKTHQPLLLLHHQPQQLAYSLLTQAMRALNVALSVMKHLPPASASASASAAVPVNMIKAEEAPANGSATPGHDASAADGGDNLHAVGKATRRSSAAKKRRINGEDKSSWFQLTTAVPHEDGYQWRKYGEKEIQGTHFARSYYRCTYRDDKGCQATKQIQQKDNNDPPNFQVTYSNDHTCNFFCTNRIINNSNSPDLHSLTVNPDDDAICNKMIKQEPQAAWLPPPPLATISTNLDETPALHVCQEMGQQLLETTMMEEALVLGVDLDDPYFNDPQLLFLY</sequence>
<dbReference type="AlphaFoldDB" id="A0A6G1E218"/>
<evidence type="ECO:0000256" key="6">
    <source>
        <dbReference type="SAM" id="MobiDB-lite"/>
    </source>
</evidence>
<keyword evidence="4" id="KW-0804">Transcription</keyword>
<dbReference type="GO" id="GO:0005634">
    <property type="term" value="C:nucleus"/>
    <property type="evidence" value="ECO:0007669"/>
    <property type="project" value="UniProtKB-SubCell"/>
</dbReference>
<keyword evidence="9" id="KW-1185">Reference proteome</keyword>
<evidence type="ECO:0000256" key="3">
    <source>
        <dbReference type="ARBA" id="ARBA00023125"/>
    </source>
</evidence>
<dbReference type="GO" id="GO:0003700">
    <property type="term" value="F:DNA-binding transcription factor activity"/>
    <property type="evidence" value="ECO:0007669"/>
    <property type="project" value="InterPro"/>
</dbReference>
<dbReference type="EMBL" id="SPHZ02000005">
    <property type="protein sequence ID" value="KAF0918606.1"/>
    <property type="molecule type" value="Genomic_DNA"/>
</dbReference>
<name>A0A6G1E218_9ORYZ</name>
<evidence type="ECO:0000256" key="5">
    <source>
        <dbReference type="ARBA" id="ARBA00023242"/>
    </source>
</evidence>